<dbReference type="Proteomes" id="UP000605897">
    <property type="component" value="Unassembled WGS sequence"/>
</dbReference>
<accession>A0ABQ3J1Y1</accession>
<comment type="caution">
    <text evidence="2">The sequence shown here is derived from an EMBL/GenBank/DDBJ whole genome shotgun (WGS) entry which is preliminary data.</text>
</comment>
<dbReference type="NCBIfam" id="TIGR02032">
    <property type="entry name" value="GG-red-SF"/>
    <property type="match status" value="1"/>
</dbReference>
<dbReference type="PANTHER" id="PTHR42685:SF22">
    <property type="entry name" value="CONDITIONED MEDIUM FACTOR RECEPTOR 1"/>
    <property type="match status" value="1"/>
</dbReference>
<dbReference type="EMBL" id="BNAU01000003">
    <property type="protein sequence ID" value="GHE97789.1"/>
    <property type="molecule type" value="Genomic_DNA"/>
</dbReference>
<reference evidence="3" key="1">
    <citation type="journal article" date="2019" name="Int. J. Syst. Evol. Microbiol.">
        <title>The Global Catalogue of Microorganisms (GCM) 10K type strain sequencing project: providing services to taxonomists for standard genome sequencing and annotation.</title>
        <authorList>
            <consortium name="The Broad Institute Genomics Platform"/>
            <consortium name="The Broad Institute Genome Sequencing Center for Infectious Disease"/>
            <person name="Wu L."/>
            <person name="Ma J."/>
        </authorList>
    </citation>
    <scope>NUCLEOTIDE SEQUENCE [LARGE SCALE GENOMIC DNA]</scope>
    <source>
        <strain evidence="3">CGMCC 4.7677</strain>
    </source>
</reference>
<protein>
    <submittedName>
        <fullName evidence="2">Drug:proton antiporter</fullName>
    </submittedName>
</protein>
<dbReference type="InterPro" id="IPR050407">
    <property type="entry name" value="Geranylgeranyl_reductase"/>
</dbReference>
<sequence>MTQDAQVIVVGAGPAGSTVATYLARAGIDVLVLEKTEFPREKVCGDGLTPRGVKQLIDLGIDTSREAGWVHSRGLRILTAELTLELDWPELTSYPPYGVSRTRQDFDDLLAKTAVKAGARLLERTTVTGAITDARTGRVIGVEGKQGPEKTPVRYHAPLVLACDGVSARLARSIGIETHEKRPMGVAVRRYYKSPRHDDPFIEGHLELWDRKDPRNPQLLPGYGWAFPLGDGTVNVGLGMLSTSKSFRNMDYRALMRQWLDSTPEEWGYREENAIGRIGGAGLPMGFNRTPHYRDGLLLLGDAGGMVSPFNGEGISAAMESAQLAAEFVVQALARPEGSSRERALRGYPLALKELMGGYYRLGNVFAKAIGNPKVMRAATKYGLRINPLIPLIYKGLSGCYDAKGGDAVDRMISLAARLTPSA</sequence>
<dbReference type="InterPro" id="IPR002938">
    <property type="entry name" value="FAD-bd"/>
</dbReference>
<dbReference type="InterPro" id="IPR036188">
    <property type="entry name" value="FAD/NAD-bd_sf"/>
</dbReference>
<dbReference type="SUPFAM" id="SSF51905">
    <property type="entry name" value="FAD/NAD(P)-binding domain"/>
    <property type="match status" value="1"/>
</dbReference>
<dbReference type="PRINTS" id="PR00420">
    <property type="entry name" value="RNGMNOXGNASE"/>
</dbReference>
<evidence type="ECO:0000259" key="1">
    <source>
        <dbReference type="Pfam" id="PF01494"/>
    </source>
</evidence>
<gene>
    <name evidence="2" type="ORF">GCM10017786_33260</name>
</gene>
<dbReference type="Gene3D" id="3.50.50.60">
    <property type="entry name" value="FAD/NAD(P)-binding domain"/>
    <property type="match status" value="1"/>
</dbReference>
<dbReference type="RefSeq" id="WP_191245429.1">
    <property type="nucleotide sequence ID" value="NZ_BNAU01000003.1"/>
</dbReference>
<organism evidence="2 3">
    <name type="scientific">Amycolatopsis deserti</name>
    <dbReference type="NCBI Taxonomy" id="185696"/>
    <lineage>
        <taxon>Bacteria</taxon>
        <taxon>Bacillati</taxon>
        <taxon>Actinomycetota</taxon>
        <taxon>Actinomycetes</taxon>
        <taxon>Pseudonocardiales</taxon>
        <taxon>Pseudonocardiaceae</taxon>
        <taxon>Amycolatopsis</taxon>
    </lineage>
</organism>
<dbReference type="PANTHER" id="PTHR42685">
    <property type="entry name" value="GERANYLGERANYL DIPHOSPHATE REDUCTASE"/>
    <property type="match status" value="1"/>
</dbReference>
<evidence type="ECO:0000313" key="3">
    <source>
        <dbReference type="Proteomes" id="UP000605897"/>
    </source>
</evidence>
<evidence type="ECO:0000313" key="2">
    <source>
        <dbReference type="EMBL" id="GHE97789.1"/>
    </source>
</evidence>
<dbReference type="InterPro" id="IPR011777">
    <property type="entry name" value="Geranylgeranyl_Rdtase_fam"/>
</dbReference>
<feature type="domain" description="FAD-binding" evidence="1">
    <location>
        <begin position="5"/>
        <end position="183"/>
    </location>
</feature>
<name>A0ABQ3J1Y1_9PSEU</name>
<keyword evidence="3" id="KW-1185">Reference proteome</keyword>
<proteinExistence type="predicted"/>
<dbReference type="Pfam" id="PF01494">
    <property type="entry name" value="FAD_binding_3"/>
    <property type="match status" value="1"/>
</dbReference>